<evidence type="ECO:0000313" key="6">
    <source>
        <dbReference type="Proteomes" id="UP000824681"/>
    </source>
</evidence>
<organism evidence="5 6">
    <name type="scientific">Nonomuraea coxensis DSM 45129</name>
    <dbReference type="NCBI Taxonomy" id="1122611"/>
    <lineage>
        <taxon>Bacteria</taxon>
        <taxon>Bacillati</taxon>
        <taxon>Actinomycetota</taxon>
        <taxon>Actinomycetes</taxon>
        <taxon>Streptosporangiales</taxon>
        <taxon>Streptosporangiaceae</taxon>
        <taxon>Nonomuraea</taxon>
    </lineage>
</organism>
<dbReference type="InterPro" id="IPR044946">
    <property type="entry name" value="Restrct_endonuc_typeI_TRD_sf"/>
</dbReference>
<accession>A0ABX8U9J2</accession>
<evidence type="ECO:0000259" key="4">
    <source>
        <dbReference type="Pfam" id="PF01420"/>
    </source>
</evidence>
<keyword evidence="6" id="KW-1185">Reference proteome</keyword>
<dbReference type="Proteomes" id="UP000824681">
    <property type="component" value="Chromosome"/>
</dbReference>
<comment type="similarity">
    <text evidence="1">Belongs to the type-I restriction system S methylase family.</text>
</comment>
<sequence>MTEWRKTTLDHLVKLQRGHDLPTGQRRPGNVPVVGAGGPSGLHDTAVAKAPGVVIGRAGASMGHATYCNVDFWPLNTSLYVTDFLGNDPRFVYYLLGQIDFSGFNSGAAQPMLNRNYIKQISIILPTPHEQREISAILGALDDKIAINERIASLYEQLLQCKFVELGLADEPDSDLAVPVTDLVTFNPKHDRPSADAPIYVDMAALPTATASILDWTRRAPKSGSRFMNGDTLMARITPCLENGKTGYVDFMDDGEVGLGSTEFIVLRSRPGTPRELSYYLARDGRFREHVIRNMVGSSGRQRVSAADAANYFVNRPDVDAITVFGAEASAAFAHMKSLASESRNLASLRDALLPQLLSGRLRVRDAEKIVEDMT</sequence>
<name>A0ABX8U9J2_9ACTN</name>
<dbReference type="RefSeq" id="WP_084685705.1">
    <property type="nucleotide sequence ID" value="NZ_CP068985.1"/>
</dbReference>
<gene>
    <name evidence="5" type="ORF">Nocox_34405</name>
</gene>
<dbReference type="SUPFAM" id="SSF116734">
    <property type="entry name" value="DNA methylase specificity domain"/>
    <property type="match status" value="2"/>
</dbReference>
<evidence type="ECO:0000256" key="3">
    <source>
        <dbReference type="ARBA" id="ARBA00023125"/>
    </source>
</evidence>
<keyword evidence="2" id="KW-0680">Restriction system</keyword>
<evidence type="ECO:0000313" key="5">
    <source>
        <dbReference type="EMBL" id="QYC44447.1"/>
    </source>
</evidence>
<protein>
    <submittedName>
        <fullName evidence="5">Type I restriction modification DNA specificity domain protein</fullName>
    </submittedName>
</protein>
<dbReference type="CDD" id="cd17267">
    <property type="entry name" value="RMtype1_S_EcoAO83I-TRD1-CR1_like"/>
    <property type="match status" value="1"/>
</dbReference>
<dbReference type="CDD" id="cd17260">
    <property type="entry name" value="RMtype1_S_EcoEI-TRD1-CR1_like"/>
    <property type="match status" value="1"/>
</dbReference>
<dbReference type="EMBL" id="CP068985">
    <property type="protein sequence ID" value="QYC44447.1"/>
    <property type="molecule type" value="Genomic_DNA"/>
</dbReference>
<proteinExistence type="inferred from homology"/>
<evidence type="ECO:0000256" key="1">
    <source>
        <dbReference type="ARBA" id="ARBA00010923"/>
    </source>
</evidence>
<dbReference type="Pfam" id="PF01420">
    <property type="entry name" value="Methylase_S"/>
    <property type="match status" value="1"/>
</dbReference>
<dbReference type="PANTHER" id="PTHR30408">
    <property type="entry name" value="TYPE-1 RESTRICTION ENZYME ECOKI SPECIFICITY PROTEIN"/>
    <property type="match status" value="1"/>
</dbReference>
<dbReference type="Gene3D" id="3.90.220.20">
    <property type="entry name" value="DNA methylase specificity domains"/>
    <property type="match status" value="2"/>
</dbReference>
<dbReference type="PANTHER" id="PTHR30408:SF13">
    <property type="entry name" value="TYPE I RESTRICTION ENZYME HINDI SPECIFICITY SUBUNIT"/>
    <property type="match status" value="1"/>
</dbReference>
<dbReference type="InterPro" id="IPR052021">
    <property type="entry name" value="Type-I_RS_S_subunit"/>
</dbReference>
<dbReference type="InterPro" id="IPR000055">
    <property type="entry name" value="Restrct_endonuc_typeI_TRD"/>
</dbReference>
<evidence type="ECO:0000256" key="2">
    <source>
        <dbReference type="ARBA" id="ARBA00022747"/>
    </source>
</evidence>
<feature type="domain" description="Type I restriction modification DNA specificity" evidence="4">
    <location>
        <begin position="2"/>
        <end position="151"/>
    </location>
</feature>
<reference evidence="5 6" key="1">
    <citation type="journal article" date="2021" name="ACS Chem. Biol.">
        <title>Genomic-Led Discovery of a Novel Glycopeptide Antibiotic by Nonomuraea coxensis DSM 45129.</title>
        <authorList>
            <person name="Yushchuk O."/>
            <person name="Vior N.M."/>
            <person name="Andreo-Vidal A."/>
            <person name="Berini F."/>
            <person name="Ruckert C."/>
            <person name="Busche T."/>
            <person name="Binda E."/>
            <person name="Kalinowski J."/>
            <person name="Truman A.W."/>
            <person name="Marinelli F."/>
        </authorList>
    </citation>
    <scope>NUCLEOTIDE SEQUENCE [LARGE SCALE GENOMIC DNA]</scope>
    <source>
        <strain evidence="5 6">DSM 45129</strain>
    </source>
</reference>
<keyword evidence="3" id="KW-0238">DNA-binding</keyword>